<dbReference type="AlphaFoldDB" id="A0A409X686"/>
<evidence type="ECO:0000256" key="1">
    <source>
        <dbReference type="SAM" id="MobiDB-lite"/>
    </source>
</evidence>
<dbReference type="EMBL" id="NHYD01002517">
    <property type="protein sequence ID" value="PPQ86303.1"/>
    <property type="molecule type" value="Genomic_DNA"/>
</dbReference>
<reference evidence="2 3" key="1">
    <citation type="journal article" date="2018" name="Evol. Lett.">
        <title>Horizontal gene cluster transfer increased hallucinogenic mushroom diversity.</title>
        <authorList>
            <person name="Reynolds H.T."/>
            <person name="Vijayakumar V."/>
            <person name="Gluck-Thaler E."/>
            <person name="Korotkin H.B."/>
            <person name="Matheny P.B."/>
            <person name="Slot J.C."/>
        </authorList>
    </citation>
    <scope>NUCLEOTIDE SEQUENCE [LARGE SCALE GENOMIC DNA]</scope>
    <source>
        <strain evidence="2 3">2631</strain>
    </source>
</reference>
<comment type="caution">
    <text evidence="2">The sequence shown here is derived from an EMBL/GenBank/DDBJ whole genome shotgun (WGS) entry which is preliminary data.</text>
</comment>
<feature type="region of interest" description="Disordered" evidence="1">
    <location>
        <begin position="1"/>
        <end position="22"/>
    </location>
</feature>
<proteinExistence type="predicted"/>
<sequence>MSFIDTPAASSSSTSANSRLQGKRPAIPCYAQTLSTFEALELFANDKTAQEICLSFEDPDTILAIDELAKVARAHQQEE</sequence>
<accession>A0A409X686</accession>
<evidence type="ECO:0000313" key="3">
    <source>
        <dbReference type="Proteomes" id="UP000283269"/>
    </source>
</evidence>
<feature type="compositionally biased region" description="Low complexity" evidence="1">
    <location>
        <begin position="8"/>
        <end position="18"/>
    </location>
</feature>
<keyword evidence="3" id="KW-1185">Reference proteome</keyword>
<name>A0A409X686_PSICY</name>
<organism evidence="2 3">
    <name type="scientific">Psilocybe cyanescens</name>
    <dbReference type="NCBI Taxonomy" id="93625"/>
    <lineage>
        <taxon>Eukaryota</taxon>
        <taxon>Fungi</taxon>
        <taxon>Dikarya</taxon>
        <taxon>Basidiomycota</taxon>
        <taxon>Agaricomycotina</taxon>
        <taxon>Agaricomycetes</taxon>
        <taxon>Agaricomycetidae</taxon>
        <taxon>Agaricales</taxon>
        <taxon>Agaricineae</taxon>
        <taxon>Strophariaceae</taxon>
        <taxon>Psilocybe</taxon>
    </lineage>
</organism>
<dbReference type="Proteomes" id="UP000283269">
    <property type="component" value="Unassembled WGS sequence"/>
</dbReference>
<protein>
    <submittedName>
        <fullName evidence="2">Uncharacterized protein</fullName>
    </submittedName>
</protein>
<gene>
    <name evidence="2" type="ORF">CVT25_005644</name>
</gene>
<evidence type="ECO:0000313" key="2">
    <source>
        <dbReference type="EMBL" id="PPQ86303.1"/>
    </source>
</evidence>
<dbReference type="InParanoid" id="A0A409X686"/>